<gene>
    <name evidence="2" type="ORF">GCM10011444_27820</name>
</gene>
<dbReference type="InterPro" id="IPR001387">
    <property type="entry name" value="Cro/C1-type_HTH"/>
</dbReference>
<dbReference type="Proteomes" id="UP000624701">
    <property type="component" value="Unassembled WGS sequence"/>
</dbReference>
<dbReference type="InterPro" id="IPR010982">
    <property type="entry name" value="Lambda_DNA-bd_dom_sf"/>
</dbReference>
<dbReference type="Pfam" id="PF01381">
    <property type="entry name" value="HTH_3"/>
    <property type="match status" value="1"/>
</dbReference>
<evidence type="ECO:0000313" key="2">
    <source>
        <dbReference type="EMBL" id="GGI58473.1"/>
    </source>
</evidence>
<dbReference type="PROSITE" id="PS50943">
    <property type="entry name" value="HTH_CROC1"/>
    <property type="match status" value="1"/>
</dbReference>
<dbReference type="SMART" id="SM00530">
    <property type="entry name" value="HTH_XRE"/>
    <property type="match status" value="1"/>
</dbReference>
<reference evidence="3" key="1">
    <citation type="journal article" date="2019" name="Int. J. Syst. Evol. Microbiol.">
        <title>The Global Catalogue of Microorganisms (GCM) 10K type strain sequencing project: providing services to taxonomists for standard genome sequencing and annotation.</title>
        <authorList>
            <consortium name="The Broad Institute Genomics Platform"/>
            <consortium name="The Broad Institute Genome Sequencing Center for Infectious Disease"/>
            <person name="Wu L."/>
            <person name="Ma J."/>
        </authorList>
    </citation>
    <scope>NUCLEOTIDE SEQUENCE [LARGE SCALE GENOMIC DNA]</scope>
    <source>
        <strain evidence="3">CCM 8681</strain>
    </source>
</reference>
<protein>
    <recommendedName>
        <fullName evidence="1">HTH cro/C1-type domain-containing protein</fullName>
    </recommendedName>
</protein>
<dbReference type="Gene3D" id="1.10.260.40">
    <property type="entry name" value="lambda repressor-like DNA-binding domains"/>
    <property type="match status" value="1"/>
</dbReference>
<sequence>MDLKQFCDMENHETFKKENLNKLSKRLKEIRIAKGYHNYEQFAFQHNISRSQYGRYENGQDIRFSSLCRVLKALDITLEEFFEGFEDK</sequence>
<proteinExistence type="predicted"/>
<dbReference type="CDD" id="cd00093">
    <property type="entry name" value="HTH_XRE"/>
    <property type="match status" value="1"/>
</dbReference>
<evidence type="ECO:0000259" key="1">
    <source>
        <dbReference type="PROSITE" id="PS50943"/>
    </source>
</evidence>
<evidence type="ECO:0000313" key="3">
    <source>
        <dbReference type="Proteomes" id="UP000624701"/>
    </source>
</evidence>
<comment type="caution">
    <text evidence="2">The sequence shown here is derived from an EMBL/GenBank/DDBJ whole genome shotgun (WGS) entry which is preliminary data.</text>
</comment>
<keyword evidence="3" id="KW-1185">Reference proteome</keyword>
<dbReference type="EMBL" id="BMDQ01000006">
    <property type="protein sequence ID" value="GGI58473.1"/>
    <property type="molecule type" value="Genomic_DNA"/>
</dbReference>
<dbReference type="SUPFAM" id="SSF47413">
    <property type="entry name" value="lambda repressor-like DNA-binding domains"/>
    <property type="match status" value="1"/>
</dbReference>
<accession>A0ABQ2C448</accession>
<name>A0ABQ2C448_9FLAO</name>
<feature type="domain" description="HTH cro/C1-type" evidence="1">
    <location>
        <begin position="40"/>
        <end position="81"/>
    </location>
</feature>
<organism evidence="2 3">
    <name type="scientific">Winogradskyella haliclonae</name>
    <dbReference type="NCBI Taxonomy" id="2048558"/>
    <lineage>
        <taxon>Bacteria</taxon>
        <taxon>Pseudomonadati</taxon>
        <taxon>Bacteroidota</taxon>
        <taxon>Flavobacteriia</taxon>
        <taxon>Flavobacteriales</taxon>
        <taxon>Flavobacteriaceae</taxon>
        <taxon>Winogradskyella</taxon>
    </lineage>
</organism>